<gene>
    <name evidence="2" type="ORF">E8K88_07420</name>
</gene>
<accession>A0A4S5BSU5</accession>
<dbReference type="Proteomes" id="UP000306236">
    <property type="component" value="Unassembled WGS sequence"/>
</dbReference>
<feature type="compositionally biased region" description="Polar residues" evidence="1">
    <location>
        <begin position="1218"/>
        <end position="1227"/>
    </location>
</feature>
<feature type="region of interest" description="Disordered" evidence="1">
    <location>
        <begin position="1218"/>
        <end position="1259"/>
    </location>
</feature>
<feature type="compositionally biased region" description="Polar residues" evidence="1">
    <location>
        <begin position="911"/>
        <end position="927"/>
    </location>
</feature>
<protein>
    <submittedName>
        <fullName evidence="2">Uncharacterized protein</fullName>
    </submittedName>
</protein>
<feature type="compositionally biased region" description="Polar residues" evidence="1">
    <location>
        <begin position="1362"/>
        <end position="1384"/>
    </location>
</feature>
<feature type="region of interest" description="Disordered" evidence="1">
    <location>
        <begin position="1362"/>
        <end position="1407"/>
    </location>
</feature>
<feature type="region of interest" description="Disordered" evidence="1">
    <location>
        <begin position="759"/>
        <end position="792"/>
    </location>
</feature>
<organism evidence="2 3">
    <name type="scientific">Lampropedia aestuarii</name>
    <dbReference type="NCBI Taxonomy" id="2562762"/>
    <lineage>
        <taxon>Bacteria</taxon>
        <taxon>Pseudomonadati</taxon>
        <taxon>Pseudomonadota</taxon>
        <taxon>Betaproteobacteria</taxon>
        <taxon>Burkholderiales</taxon>
        <taxon>Comamonadaceae</taxon>
        <taxon>Lampropedia</taxon>
    </lineage>
</organism>
<reference evidence="2 3" key="1">
    <citation type="submission" date="2019-04" db="EMBL/GenBank/DDBJ databases">
        <title>Lampropedia sp YIM MLB12 draf genome.</title>
        <authorList>
            <person name="Wang Y.-X."/>
        </authorList>
    </citation>
    <scope>NUCLEOTIDE SEQUENCE [LARGE SCALE GENOMIC DNA]</scope>
    <source>
        <strain evidence="2 3">YIM MLB12</strain>
    </source>
</reference>
<proteinExistence type="predicted"/>
<feature type="compositionally biased region" description="Low complexity" evidence="1">
    <location>
        <begin position="774"/>
        <end position="792"/>
    </location>
</feature>
<feature type="region of interest" description="Disordered" evidence="1">
    <location>
        <begin position="911"/>
        <end position="932"/>
    </location>
</feature>
<feature type="region of interest" description="Disordered" evidence="1">
    <location>
        <begin position="1523"/>
        <end position="1564"/>
    </location>
</feature>
<feature type="non-terminal residue" evidence="2">
    <location>
        <position position="1641"/>
    </location>
</feature>
<comment type="caution">
    <text evidence="2">The sequence shown here is derived from an EMBL/GenBank/DDBJ whole genome shotgun (WGS) entry which is preliminary data.</text>
</comment>
<evidence type="ECO:0000256" key="1">
    <source>
        <dbReference type="SAM" id="MobiDB-lite"/>
    </source>
</evidence>
<dbReference type="EMBL" id="SSWX01000007">
    <property type="protein sequence ID" value="THJ34333.1"/>
    <property type="molecule type" value="Genomic_DNA"/>
</dbReference>
<keyword evidence="3" id="KW-1185">Reference proteome</keyword>
<name>A0A4S5BSU5_9BURK</name>
<sequence length="1641" mass="164710">MINSVIFDRDHMYYSIGTQAIYVADAASNYIRSYTMFSMGGQLGVAPDINIGTNPAVFNRWNASAGRDAAYTSTSALGPKHLGNGRVSDELYMFFTGFDRRTIYAVKSGATLTGEYIGTVNSGGSLSAMTVDQNTGLLYATRLASGLNEANSYFYIYDPSGIGSEESRTISAGRIVPTDGSPTVTTLASDVTIDADGNVYVIGRTGGNAAFPAGRYLYKVVPGKTNGVLNSDGSGWTYSTTLRISAGSGTAPNCTSYPGGTTTSVYGMGFLNGVLYSNENNCLYSTNVFTGVTDPVGRITYSASFDTNPPTNTNVAGPRVPAVGVAYDMAVGQVASAVAGTIYNDTSGTANIVPGTTPGLAGVTVELYQVTNDGRVVMRGNALTGDGGQFTWLAPGNSTFYVRAVQPANDMFMTWAAGTVNQGVNVNNPVSAYCYNASGGVRDTSGLCYGVAQGRVDAPAAIVGKTYANEAAFLADVRYASKVVLQSTHANTVPQADMAFSTAPRLTIVKSGPQTIAAGTPFNYSFAVSNDRGPAFDFYLADKPPAGITLNSAPSGAAPGSCMVNGAAATFPVVGNGNTVVVCRIVLNPALAAGDSITVTWNATAAPSAAGLMPVNYASYNPDGAANPPVPGVTCTSQASCTQTAPSNPIQPGAPSLTIVKSAPAIASSAAFDYSFLITNAAAASGPANVVHIADLPPVGITLNAPPLGTTASSCTVGGAQAAFPIVGNGTTVVVCAIPLTPALAAGQSRSVTWNATAAESTVGTRPVNHASYNPDGGANPPAPGGSCAPAASCTSGMPDQPVVQGKPLLTVVKSAPAMAVNTPFNYSFVISNDAAALSAGRLVHIADLPPTGITLKEAPQNSSCTVGGAPAVFPIAGDGVTVVVCAIALAPDLLPGQTRTVVWRAVADESTQGTQPINHASYNPDGTENPPRPGVGCTPTQNCTSGTPDEPVSEGAPTLTVLKTAPAIAANTPFVYSFVVTNAADAAGPATMVHIADLPPVGITLDEAPANSSCTVGGAAAVFPVVGNGTTVVECSISLTPALQPGSVRTVLWSARADASTIGTVPVNHASYNPDGSENPPQPGGNCTPAANCTSGMPDVPVTEGAPTLTVVKTAPAIAANTPFNYSFEVSNAADAAGPATVVHIADLPPVGITLSAAPVGSSCTVSGTAAVFPVVGDGTTVVECEIALTPTLQPGDELTILWSAVADASTIGSTPVNHASYNPDGSENPPAPGPGCTPAENCTSGEPDEPVSPGAPTLSVVKTAPAIAANTPFDYSFVVTNDTNAVGSASVVHIADLPPVGVTLNAAPLGAAADACTIGGMTAEFPVLGDGATVVRCEIALTPALQPGDERIVRWSATADDSTIGTQPVNHASYNPDGSENTPEPGENCTPAENCTSGEPDEPVVEGAPNLTVVKTAPAMAANTAFNYSFVVSNADDAAGPANVVTIADMPPQGITLNGPLSGTAVGTCTVAGAAAVFPVVGDGATVVECSVALTPALQPGSERSLRWSATASVSTIGTIPVNHASYNPDGSDNPPAPGPGCTPAASCTSGEPEEPVSEGSPHLSVVKTAPAIAANTPFNYNFEVSNAVDAAGSGTEVHIADLPPVGITLNAPPSGATVNSCTVNGDDAVFPVVGDGAT</sequence>
<evidence type="ECO:0000313" key="2">
    <source>
        <dbReference type="EMBL" id="THJ34333.1"/>
    </source>
</evidence>
<evidence type="ECO:0000313" key="3">
    <source>
        <dbReference type="Proteomes" id="UP000306236"/>
    </source>
</evidence>